<gene>
    <name evidence="3" type="ORF">FC093_20245</name>
</gene>
<feature type="domain" description="S1 motif" evidence="2">
    <location>
        <begin position="3"/>
        <end position="63"/>
    </location>
</feature>
<dbReference type="RefSeq" id="WP_137263639.1">
    <property type="nucleotide sequence ID" value="NZ_SZQL01000021.1"/>
</dbReference>
<accession>A0A4U3KSZ4</accession>
<dbReference type="Pfam" id="PF17783">
    <property type="entry name" value="WHD_CvfB"/>
    <property type="match status" value="1"/>
</dbReference>
<evidence type="ECO:0000256" key="1">
    <source>
        <dbReference type="PIRNR" id="PIRNR012524"/>
    </source>
</evidence>
<dbReference type="SMART" id="SM00316">
    <property type="entry name" value="S1"/>
    <property type="match status" value="3"/>
</dbReference>
<dbReference type="InterPro" id="IPR003029">
    <property type="entry name" value="S1_domain"/>
</dbReference>
<dbReference type="InterPro" id="IPR036388">
    <property type="entry name" value="WH-like_DNA-bd_sf"/>
</dbReference>
<evidence type="ECO:0000313" key="3">
    <source>
        <dbReference type="EMBL" id="TKK65441.1"/>
    </source>
</evidence>
<comment type="similarity">
    <text evidence="1">Belongs to the CvfB family.</text>
</comment>
<organism evidence="3 4">
    <name type="scientific">Ilyomonas limi</name>
    <dbReference type="NCBI Taxonomy" id="2575867"/>
    <lineage>
        <taxon>Bacteria</taxon>
        <taxon>Pseudomonadati</taxon>
        <taxon>Bacteroidota</taxon>
        <taxon>Chitinophagia</taxon>
        <taxon>Chitinophagales</taxon>
        <taxon>Chitinophagaceae</taxon>
        <taxon>Ilyomonas</taxon>
    </lineage>
</organism>
<dbReference type="GO" id="GO:0003676">
    <property type="term" value="F:nucleic acid binding"/>
    <property type="evidence" value="ECO:0007669"/>
    <property type="project" value="InterPro"/>
</dbReference>
<dbReference type="AlphaFoldDB" id="A0A4U3KSZ4"/>
<dbReference type="InterPro" id="IPR039566">
    <property type="entry name" value="CvfB_S1_st"/>
</dbReference>
<sequence length="277" mass="31347">MIQVGQYNTLKVIRKTDFGFYLDDEGDGILLPKRFAPARIKVGEEIKVFVYHDSDNRLIATTQQPKGVVGDIVKLEVVAVTHQGAFMDWGLMKDIFVPKSQQASFMRKGGEYLVKIYIDAQTGRVAATERIEQQLSNEQLTVKEKDSVELIVFRKTEIGYAVIINGVHTGMLYYGDVFTDVEIGDHLPGYIKKIRPDNKIDVMPGKPGYQKVEGETEKILRLLQENGGFLPYHDKSDPDDIYKVFGMSKKTFKMTIGALYKQQKISFVDGGIKLLNR</sequence>
<dbReference type="OrthoDB" id="9801597at2"/>
<feature type="domain" description="S1 motif" evidence="2">
    <location>
        <begin position="68"/>
        <end position="130"/>
    </location>
</feature>
<dbReference type="PIRSF" id="PIRSF012524">
    <property type="entry name" value="YitL_S1"/>
    <property type="match status" value="1"/>
</dbReference>
<dbReference type="PANTHER" id="PTHR37296">
    <property type="entry name" value="CONSERVED VIRULENCE FACTOR B"/>
    <property type="match status" value="1"/>
</dbReference>
<comment type="caution">
    <text evidence="3">The sequence shown here is derived from an EMBL/GenBank/DDBJ whole genome shotgun (WGS) entry which is preliminary data.</text>
</comment>
<proteinExistence type="inferred from homology"/>
<dbReference type="EMBL" id="SZQL01000021">
    <property type="protein sequence ID" value="TKK65441.1"/>
    <property type="molecule type" value="Genomic_DNA"/>
</dbReference>
<name>A0A4U3KSZ4_9BACT</name>
<feature type="domain" description="S1 motif" evidence="2">
    <location>
        <begin position="143"/>
        <end position="205"/>
    </location>
</feature>
<protein>
    <submittedName>
        <fullName evidence="3">RNA-binding protein</fullName>
    </submittedName>
</protein>
<keyword evidence="4" id="KW-1185">Reference proteome</keyword>
<dbReference type="Gene3D" id="2.40.50.140">
    <property type="entry name" value="Nucleic acid-binding proteins"/>
    <property type="match status" value="1"/>
</dbReference>
<dbReference type="InterPro" id="IPR014464">
    <property type="entry name" value="CvfB_fam"/>
</dbReference>
<dbReference type="InterPro" id="IPR040764">
    <property type="entry name" value="CvfB_WH"/>
</dbReference>
<evidence type="ECO:0000313" key="4">
    <source>
        <dbReference type="Proteomes" id="UP000305848"/>
    </source>
</evidence>
<dbReference type="Proteomes" id="UP000305848">
    <property type="component" value="Unassembled WGS sequence"/>
</dbReference>
<dbReference type="Pfam" id="PF13509">
    <property type="entry name" value="S1_2"/>
    <property type="match status" value="1"/>
</dbReference>
<dbReference type="InterPro" id="IPR012340">
    <property type="entry name" value="NA-bd_OB-fold"/>
</dbReference>
<dbReference type="PANTHER" id="PTHR37296:SF1">
    <property type="entry name" value="CONSERVED VIRULENCE FACTOR B"/>
    <property type="match status" value="1"/>
</dbReference>
<evidence type="ECO:0000259" key="2">
    <source>
        <dbReference type="SMART" id="SM00316"/>
    </source>
</evidence>
<reference evidence="3 4" key="1">
    <citation type="submission" date="2019-05" db="EMBL/GenBank/DDBJ databases">
        <title>Panacibacter sp. strain 17mud1-8 Genome sequencing and assembly.</title>
        <authorList>
            <person name="Chhetri G."/>
        </authorList>
    </citation>
    <scope>NUCLEOTIDE SEQUENCE [LARGE SCALE GENOMIC DNA]</scope>
    <source>
        <strain evidence="3 4">17mud1-8</strain>
    </source>
</reference>
<dbReference type="Gene3D" id="1.10.10.10">
    <property type="entry name" value="Winged helix-like DNA-binding domain superfamily/Winged helix DNA-binding domain"/>
    <property type="match status" value="1"/>
</dbReference>